<comment type="caution">
    <text evidence="1">The sequence shown here is derived from an EMBL/GenBank/DDBJ whole genome shotgun (WGS) entry which is preliminary data.</text>
</comment>
<evidence type="ECO:0000313" key="2">
    <source>
        <dbReference type="Proteomes" id="UP001154252"/>
    </source>
</evidence>
<keyword evidence="2" id="KW-1185">Reference proteome</keyword>
<dbReference type="SUPFAM" id="SSF53335">
    <property type="entry name" value="S-adenosyl-L-methionine-dependent methyltransferases"/>
    <property type="match status" value="1"/>
</dbReference>
<proteinExistence type="predicted"/>
<organism evidence="1 2">
    <name type="scientific">Penicillium egyptiacum</name>
    <dbReference type="NCBI Taxonomy" id="1303716"/>
    <lineage>
        <taxon>Eukaryota</taxon>
        <taxon>Fungi</taxon>
        <taxon>Dikarya</taxon>
        <taxon>Ascomycota</taxon>
        <taxon>Pezizomycotina</taxon>
        <taxon>Eurotiomycetes</taxon>
        <taxon>Eurotiomycetidae</taxon>
        <taxon>Eurotiales</taxon>
        <taxon>Aspergillaceae</taxon>
        <taxon>Penicillium</taxon>
    </lineage>
</organism>
<dbReference type="OrthoDB" id="1535081at2759"/>
<dbReference type="EMBL" id="CAJVRC010000845">
    <property type="protein sequence ID" value="CAG8892072.1"/>
    <property type="molecule type" value="Genomic_DNA"/>
</dbReference>
<evidence type="ECO:0000313" key="1">
    <source>
        <dbReference type="EMBL" id="CAG8892072.1"/>
    </source>
</evidence>
<gene>
    <name evidence="1" type="ORF">PEGY_LOCUS2979</name>
</gene>
<dbReference type="PANTHER" id="PTHR43712">
    <property type="entry name" value="PUTATIVE (AFU_ORTHOLOGUE AFUA_4G14580)-RELATED"/>
    <property type="match status" value="1"/>
</dbReference>
<dbReference type="PANTHER" id="PTHR43712:SF1">
    <property type="entry name" value="HYPOTHETICAL O-METHYLTRANSFERASE (EUROFUNG)-RELATED"/>
    <property type="match status" value="1"/>
</dbReference>
<sequence>MTSNAIDVEGLALTSNLPDAIPDLLQTVASHGKDLIAQDPEARLKLLEAARSLMYALETPREAIIRHCWSEVCCHLPSPASWSELKLFRLTDIACTQSTSYAALETAVDMSLFSALGTDDRPKTVAELAEATRVDPFLLGHETEMGSFGHVQQEPLTAKQSNNHMSVYARCRVRWMDPGFYPVQEQLIAGVTISEDDVLLVDVAGSFGHDLSDFRRKWPGLPGRLVLQDLPEVMVSVKDLHPSIEVTSHDFFTERPVKGTEIGLFHVLAHRFRAHQFLEYTNIISA</sequence>
<protein>
    <recommendedName>
        <fullName evidence="3">O-methyltransferase domain-containing protein</fullName>
    </recommendedName>
</protein>
<dbReference type="InterPro" id="IPR029063">
    <property type="entry name" value="SAM-dependent_MTases_sf"/>
</dbReference>
<dbReference type="Proteomes" id="UP001154252">
    <property type="component" value="Unassembled WGS sequence"/>
</dbReference>
<name>A0A9W4KD27_9EURO</name>
<evidence type="ECO:0008006" key="3">
    <source>
        <dbReference type="Google" id="ProtNLM"/>
    </source>
</evidence>
<dbReference type="Gene3D" id="3.40.50.150">
    <property type="entry name" value="Vaccinia Virus protein VP39"/>
    <property type="match status" value="1"/>
</dbReference>
<reference evidence="1" key="1">
    <citation type="submission" date="2021-07" db="EMBL/GenBank/DDBJ databases">
        <authorList>
            <person name="Branca A.L. A."/>
        </authorList>
    </citation>
    <scope>NUCLEOTIDE SEQUENCE</scope>
</reference>
<accession>A0A9W4KD27</accession>
<dbReference type="AlphaFoldDB" id="A0A9W4KD27"/>